<evidence type="ECO:0000256" key="1">
    <source>
        <dbReference type="ARBA" id="ARBA00005322"/>
    </source>
</evidence>
<evidence type="ECO:0000313" key="8">
    <source>
        <dbReference type="EMBL" id="GAA0318834.1"/>
    </source>
</evidence>
<proteinExistence type="inferred from homology"/>
<keyword evidence="9" id="KW-1185">Reference proteome</keyword>
<gene>
    <name evidence="8" type="ORF">GCM10008967_06760</name>
</gene>
<evidence type="ECO:0000256" key="5">
    <source>
        <dbReference type="ARBA" id="ARBA00023015"/>
    </source>
</evidence>
<evidence type="ECO:0000256" key="2">
    <source>
        <dbReference type="ARBA" id="ARBA00017823"/>
    </source>
</evidence>
<keyword evidence="5" id="KW-0805">Transcription regulation</keyword>
<reference evidence="8 9" key="1">
    <citation type="journal article" date="2019" name="Int. J. Syst. Evol. Microbiol.">
        <title>The Global Catalogue of Microorganisms (GCM) 10K type strain sequencing project: providing services to taxonomists for standard genome sequencing and annotation.</title>
        <authorList>
            <consortium name="The Broad Institute Genomics Platform"/>
            <consortium name="The Broad Institute Genome Sequencing Center for Infectious Disease"/>
            <person name="Wu L."/>
            <person name="Ma J."/>
        </authorList>
    </citation>
    <scope>NUCLEOTIDE SEQUENCE [LARGE SCALE GENOMIC DNA]</scope>
    <source>
        <strain evidence="8 9">JCM 9731</strain>
    </source>
</reference>
<dbReference type="Pfam" id="PF04316">
    <property type="entry name" value="FlgM"/>
    <property type="match status" value="1"/>
</dbReference>
<comment type="similarity">
    <text evidence="1">Belongs to the FlgM family.</text>
</comment>
<feature type="domain" description="Anti-sigma-28 factor FlgM C-terminal" evidence="7">
    <location>
        <begin position="33"/>
        <end position="83"/>
    </location>
</feature>
<keyword evidence="3" id="KW-0678">Repressor</keyword>
<accession>A0ABN0VW50</accession>
<evidence type="ECO:0000313" key="9">
    <source>
        <dbReference type="Proteomes" id="UP001500782"/>
    </source>
</evidence>
<sequence length="91" mass="10335">MKIHNFGVTGMNPYKKQMAKTNAQMQKAQLGSDKIEISNTAKELQQNSSVIVDRQKKLEAIQKQIETGTYKVDPEKVAKSMVDFFSKKNDQ</sequence>
<protein>
    <recommendedName>
        <fullName evidence="2">Negative regulator of flagellin synthesis</fullName>
    </recommendedName>
</protein>
<name>A0ABN0VW50_9BACI</name>
<dbReference type="Proteomes" id="UP001500782">
    <property type="component" value="Unassembled WGS sequence"/>
</dbReference>
<dbReference type="Gene3D" id="6.10.140.30">
    <property type="entry name" value="Anti-sigma-28 factor FlgM"/>
    <property type="match status" value="1"/>
</dbReference>
<evidence type="ECO:0000256" key="3">
    <source>
        <dbReference type="ARBA" id="ARBA00022491"/>
    </source>
</evidence>
<keyword evidence="4" id="KW-1005">Bacterial flagellum biogenesis</keyword>
<dbReference type="InterPro" id="IPR035890">
    <property type="entry name" value="Anti-sigma-28_factor_FlgM_sf"/>
</dbReference>
<keyword evidence="6" id="KW-0804">Transcription</keyword>
<evidence type="ECO:0000256" key="4">
    <source>
        <dbReference type="ARBA" id="ARBA00022795"/>
    </source>
</evidence>
<dbReference type="RefSeq" id="WP_343796374.1">
    <property type="nucleotide sequence ID" value="NZ_BAAADJ010000005.1"/>
</dbReference>
<comment type="caution">
    <text evidence="8">The sequence shown here is derived from an EMBL/GenBank/DDBJ whole genome shotgun (WGS) entry which is preliminary data.</text>
</comment>
<dbReference type="InterPro" id="IPR007412">
    <property type="entry name" value="FlgM"/>
</dbReference>
<evidence type="ECO:0000256" key="6">
    <source>
        <dbReference type="ARBA" id="ARBA00023163"/>
    </source>
</evidence>
<dbReference type="InterPro" id="IPR031316">
    <property type="entry name" value="FlgM_C"/>
</dbReference>
<dbReference type="NCBIfam" id="TIGR03824">
    <property type="entry name" value="FlgM_jcvi"/>
    <property type="match status" value="1"/>
</dbReference>
<dbReference type="SUPFAM" id="SSF101498">
    <property type="entry name" value="Anti-sigma factor FlgM"/>
    <property type="match status" value="1"/>
</dbReference>
<evidence type="ECO:0000259" key="7">
    <source>
        <dbReference type="Pfam" id="PF04316"/>
    </source>
</evidence>
<organism evidence="8 9">
    <name type="scientific">Bacillus carboniphilus</name>
    <dbReference type="NCBI Taxonomy" id="86663"/>
    <lineage>
        <taxon>Bacteria</taxon>
        <taxon>Bacillati</taxon>
        <taxon>Bacillota</taxon>
        <taxon>Bacilli</taxon>
        <taxon>Bacillales</taxon>
        <taxon>Bacillaceae</taxon>
        <taxon>Bacillus</taxon>
    </lineage>
</organism>
<dbReference type="EMBL" id="BAAADJ010000005">
    <property type="protein sequence ID" value="GAA0318834.1"/>
    <property type="molecule type" value="Genomic_DNA"/>
</dbReference>